<dbReference type="Pfam" id="PF04828">
    <property type="entry name" value="GFA"/>
    <property type="match status" value="1"/>
</dbReference>
<name>A0A917PHS5_9PSED</name>
<dbReference type="GO" id="GO:0016846">
    <property type="term" value="F:carbon-sulfur lyase activity"/>
    <property type="evidence" value="ECO:0007669"/>
    <property type="project" value="InterPro"/>
</dbReference>
<evidence type="ECO:0000256" key="1">
    <source>
        <dbReference type="ARBA" id="ARBA00005495"/>
    </source>
</evidence>
<comment type="similarity">
    <text evidence="1">Belongs to the Gfa family.</text>
</comment>
<evidence type="ECO:0000256" key="3">
    <source>
        <dbReference type="ARBA" id="ARBA00022833"/>
    </source>
</evidence>
<evidence type="ECO:0000313" key="6">
    <source>
        <dbReference type="EMBL" id="GGJ78444.1"/>
    </source>
</evidence>
<feature type="domain" description="CENP-V/GFA" evidence="5">
    <location>
        <begin position="3"/>
        <end position="108"/>
    </location>
</feature>
<dbReference type="Gene3D" id="3.90.1590.10">
    <property type="entry name" value="glutathione-dependent formaldehyde- activating enzyme (gfa)"/>
    <property type="match status" value="1"/>
</dbReference>
<gene>
    <name evidence="6" type="ORF">GCM10009304_00420</name>
</gene>
<dbReference type="PROSITE" id="PS51891">
    <property type="entry name" value="CENP_V_GFA"/>
    <property type="match status" value="1"/>
</dbReference>
<protein>
    <recommendedName>
        <fullName evidence="5">CENP-V/GFA domain-containing protein</fullName>
    </recommendedName>
</protein>
<evidence type="ECO:0000256" key="4">
    <source>
        <dbReference type="ARBA" id="ARBA00023239"/>
    </source>
</evidence>
<dbReference type="GO" id="GO:0046872">
    <property type="term" value="F:metal ion binding"/>
    <property type="evidence" value="ECO:0007669"/>
    <property type="project" value="UniProtKB-KW"/>
</dbReference>
<dbReference type="Proteomes" id="UP000635983">
    <property type="component" value="Unassembled WGS sequence"/>
</dbReference>
<sequence length="133" mass="14688">MHTSGSCLCGAIKYDLDAQIQKIGHCHCSMCRKAHGAAFASFVNVPAEAFRLLEGEDSLGAYHSSEQVTRTFCKQCGSSLQFIDRRAKHIGVAAGTLDSALPRTEQYHLYVDSKADWYNLDDRLPKHNGDPDL</sequence>
<keyword evidence="7" id="KW-1185">Reference proteome</keyword>
<evidence type="ECO:0000256" key="2">
    <source>
        <dbReference type="ARBA" id="ARBA00022723"/>
    </source>
</evidence>
<dbReference type="PANTHER" id="PTHR33337:SF40">
    <property type="entry name" value="CENP-V_GFA DOMAIN-CONTAINING PROTEIN-RELATED"/>
    <property type="match status" value="1"/>
</dbReference>
<organism evidence="6 7">
    <name type="scientific">Pseudomonas matsuisoli</name>
    <dbReference type="NCBI Taxonomy" id="1515666"/>
    <lineage>
        <taxon>Bacteria</taxon>
        <taxon>Pseudomonadati</taxon>
        <taxon>Pseudomonadota</taxon>
        <taxon>Gammaproteobacteria</taxon>
        <taxon>Pseudomonadales</taxon>
        <taxon>Pseudomonadaceae</taxon>
        <taxon>Pseudomonas</taxon>
    </lineage>
</organism>
<keyword evidence="2" id="KW-0479">Metal-binding</keyword>
<dbReference type="InterPro" id="IPR011057">
    <property type="entry name" value="Mss4-like_sf"/>
</dbReference>
<dbReference type="AlphaFoldDB" id="A0A917PHS5"/>
<evidence type="ECO:0000313" key="7">
    <source>
        <dbReference type="Proteomes" id="UP000635983"/>
    </source>
</evidence>
<dbReference type="PANTHER" id="PTHR33337">
    <property type="entry name" value="GFA DOMAIN-CONTAINING PROTEIN"/>
    <property type="match status" value="1"/>
</dbReference>
<dbReference type="RefSeq" id="WP_188981139.1">
    <property type="nucleotide sequence ID" value="NZ_BMPO01000001.1"/>
</dbReference>
<evidence type="ECO:0000259" key="5">
    <source>
        <dbReference type="PROSITE" id="PS51891"/>
    </source>
</evidence>
<dbReference type="InterPro" id="IPR006913">
    <property type="entry name" value="CENP-V/GFA"/>
</dbReference>
<keyword evidence="3" id="KW-0862">Zinc</keyword>
<reference evidence="6" key="2">
    <citation type="submission" date="2020-09" db="EMBL/GenBank/DDBJ databases">
        <authorList>
            <person name="Sun Q."/>
            <person name="Ohkuma M."/>
        </authorList>
    </citation>
    <scope>NUCLEOTIDE SEQUENCE</scope>
    <source>
        <strain evidence="6">JCM 30078</strain>
    </source>
</reference>
<comment type="caution">
    <text evidence="6">The sequence shown here is derived from an EMBL/GenBank/DDBJ whole genome shotgun (WGS) entry which is preliminary data.</text>
</comment>
<proteinExistence type="inferred from homology"/>
<accession>A0A917PHS5</accession>
<dbReference type="EMBL" id="BMPO01000001">
    <property type="protein sequence ID" value="GGJ78444.1"/>
    <property type="molecule type" value="Genomic_DNA"/>
</dbReference>
<dbReference type="SUPFAM" id="SSF51316">
    <property type="entry name" value="Mss4-like"/>
    <property type="match status" value="1"/>
</dbReference>
<reference evidence="6" key="1">
    <citation type="journal article" date="2014" name="Int. J. Syst. Evol. Microbiol.">
        <title>Complete genome sequence of Corynebacterium casei LMG S-19264T (=DSM 44701T), isolated from a smear-ripened cheese.</title>
        <authorList>
            <consortium name="US DOE Joint Genome Institute (JGI-PGF)"/>
            <person name="Walter F."/>
            <person name="Albersmeier A."/>
            <person name="Kalinowski J."/>
            <person name="Ruckert C."/>
        </authorList>
    </citation>
    <scope>NUCLEOTIDE SEQUENCE</scope>
    <source>
        <strain evidence="6">JCM 30078</strain>
    </source>
</reference>
<keyword evidence="4" id="KW-0456">Lyase</keyword>